<organism evidence="3 4">
    <name type="scientific">Janibacter alkaliphilus</name>
    <dbReference type="NCBI Taxonomy" id="1069963"/>
    <lineage>
        <taxon>Bacteria</taxon>
        <taxon>Bacillati</taxon>
        <taxon>Actinomycetota</taxon>
        <taxon>Actinomycetes</taxon>
        <taxon>Micrococcales</taxon>
        <taxon>Intrasporangiaceae</taxon>
        <taxon>Janibacter</taxon>
    </lineage>
</organism>
<gene>
    <name evidence="3" type="ORF">BJY28_001886</name>
</gene>
<dbReference type="EMBL" id="JACBZX010000001">
    <property type="protein sequence ID" value="NYG37417.1"/>
    <property type="molecule type" value="Genomic_DNA"/>
</dbReference>
<feature type="region of interest" description="Disordered" evidence="1">
    <location>
        <begin position="1"/>
        <end position="27"/>
    </location>
</feature>
<comment type="caution">
    <text evidence="3">The sequence shown here is derived from an EMBL/GenBank/DDBJ whole genome shotgun (WGS) entry which is preliminary data.</text>
</comment>
<keyword evidence="3" id="KW-0689">Ribosomal protein</keyword>
<dbReference type="GO" id="GO:0016747">
    <property type="term" value="F:acyltransferase activity, transferring groups other than amino-acyl groups"/>
    <property type="evidence" value="ECO:0007669"/>
    <property type="project" value="InterPro"/>
</dbReference>
<evidence type="ECO:0000256" key="1">
    <source>
        <dbReference type="SAM" id="MobiDB-lite"/>
    </source>
</evidence>
<dbReference type="AlphaFoldDB" id="A0A852X4P0"/>
<accession>A0A852X4P0</accession>
<evidence type="ECO:0000259" key="2">
    <source>
        <dbReference type="PROSITE" id="PS51186"/>
    </source>
</evidence>
<dbReference type="InterPro" id="IPR000182">
    <property type="entry name" value="GNAT_dom"/>
</dbReference>
<sequence length="194" mass="21202">MTPRPPRPPLPRRRDRTAGEVPGPVEGSVVRPARAADIATIVTLHGIMAEAVGGPTEMVAAADWQQQAARWLQLHLADERVRVVVAEVHGVVVSCALGQVLDHLPSPDDPGEQRGLVSTVVTFPAHRRRGHSEACTRELLTWFREQTEVQVVELAAGERGVELYERLGFTAAEPLRLELRLDRLATENGPAEEG</sequence>
<evidence type="ECO:0000313" key="3">
    <source>
        <dbReference type="EMBL" id="NYG37417.1"/>
    </source>
</evidence>
<feature type="domain" description="N-acetyltransferase" evidence="2">
    <location>
        <begin position="28"/>
        <end position="187"/>
    </location>
</feature>
<dbReference type="PROSITE" id="PS51186">
    <property type="entry name" value="GNAT"/>
    <property type="match status" value="1"/>
</dbReference>
<reference evidence="3 4" key="1">
    <citation type="submission" date="2020-07" db="EMBL/GenBank/DDBJ databases">
        <title>Sequencing the genomes of 1000 actinobacteria strains.</title>
        <authorList>
            <person name="Klenk H.-P."/>
        </authorList>
    </citation>
    <scope>NUCLEOTIDE SEQUENCE [LARGE SCALE GENOMIC DNA]</scope>
    <source>
        <strain evidence="3 4">DSM 24723</strain>
    </source>
</reference>
<name>A0A852X4P0_9MICO</name>
<proteinExistence type="predicted"/>
<keyword evidence="4" id="KW-1185">Reference proteome</keyword>
<dbReference type="Gene3D" id="3.40.630.30">
    <property type="match status" value="1"/>
</dbReference>
<dbReference type="SUPFAM" id="SSF55729">
    <property type="entry name" value="Acyl-CoA N-acyltransferases (Nat)"/>
    <property type="match status" value="1"/>
</dbReference>
<dbReference type="RefSeq" id="WP_179462783.1">
    <property type="nucleotide sequence ID" value="NZ_JACBZX010000001.1"/>
</dbReference>
<keyword evidence="3" id="KW-0687">Ribonucleoprotein</keyword>
<evidence type="ECO:0000313" key="4">
    <source>
        <dbReference type="Proteomes" id="UP000592181"/>
    </source>
</evidence>
<dbReference type="InterPro" id="IPR016181">
    <property type="entry name" value="Acyl_CoA_acyltransferase"/>
</dbReference>
<dbReference type="Pfam" id="PF00583">
    <property type="entry name" value="Acetyltransf_1"/>
    <property type="match status" value="1"/>
</dbReference>
<dbReference type="GO" id="GO:0005840">
    <property type="term" value="C:ribosome"/>
    <property type="evidence" value="ECO:0007669"/>
    <property type="project" value="UniProtKB-KW"/>
</dbReference>
<protein>
    <submittedName>
        <fullName evidence="3">Ribosomal protein S18 acetylase RimI-like enzyme</fullName>
    </submittedName>
</protein>
<dbReference type="Proteomes" id="UP000592181">
    <property type="component" value="Unassembled WGS sequence"/>
</dbReference>